<dbReference type="InterPro" id="IPR014108">
    <property type="entry name" value="Caa3-assmbl_CtaG"/>
</dbReference>
<evidence type="ECO:0000256" key="3">
    <source>
        <dbReference type="ARBA" id="ARBA00022692"/>
    </source>
</evidence>
<dbReference type="EMBL" id="JARULN010000001">
    <property type="protein sequence ID" value="MDG5752480.1"/>
    <property type="molecule type" value="Genomic_DNA"/>
</dbReference>
<sequence length="301" mass="34192">MSNLWVFGFEALWSPVFFIFIAAITVVYFLIIGRYNSWFPNAEKVSKRQQIYFVSGMILLYAVKGGPLDLLGHISFSAHMTEMAILFIAVPPLLILGIPQWLLAYALNYQPVRATVNIFAKPLIALFVFNGLFSLYHLPFVFDVVKQSQLLHPITLAILFFMAIMMWWPVLNPLPQMQTLSEIQKIGYIFANGMLLTPACALIIFASKPLFLTYTDPQAWLKAMELCVPAGTLSSLQLSGPEFLNWLPPLEDQRTGGIVMKIVQELVYGTLIGYVFFRWVRQEKEKEKSGVYDMPPYVGSE</sequence>
<keyword evidence="8" id="KW-1185">Reference proteome</keyword>
<evidence type="ECO:0000256" key="6">
    <source>
        <dbReference type="SAM" id="Phobius"/>
    </source>
</evidence>
<evidence type="ECO:0000313" key="8">
    <source>
        <dbReference type="Proteomes" id="UP001218246"/>
    </source>
</evidence>
<comment type="caution">
    <text evidence="7">The sequence shown here is derived from an EMBL/GenBank/DDBJ whole genome shotgun (WGS) entry which is preliminary data.</text>
</comment>
<keyword evidence="2" id="KW-1003">Cell membrane</keyword>
<evidence type="ECO:0000256" key="1">
    <source>
        <dbReference type="ARBA" id="ARBA00004651"/>
    </source>
</evidence>
<dbReference type="Pfam" id="PF09678">
    <property type="entry name" value="Caa3_CtaG"/>
    <property type="match status" value="1"/>
</dbReference>
<dbReference type="NCBIfam" id="TIGR02737">
    <property type="entry name" value="caa3_CtaG"/>
    <property type="match status" value="1"/>
</dbReference>
<keyword evidence="4 6" id="KW-1133">Transmembrane helix</keyword>
<evidence type="ECO:0000256" key="5">
    <source>
        <dbReference type="ARBA" id="ARBA00023136"/>
    </source>
</evidence>
<feature type="transmembrane region" description="Helical" evidence="6">
    <location>
        <begin position="118"/>
        <end position="138"/>
    </location>
</feature>
<organism evidence="7 8">
    <name type="scientific">Ectobacillus antri</name>
    <dbReference type="NCBI Taxonomy" id="2486280"/>
    <lineage>
        <taxon>Bacteria</taxon>
        <taxon>Bacillati</taxon>
        <taxon>Bacillota</taxon>
        <taxon>Bacilli</taxon>
        <taxon>Bacillales</taxon>
        <taxon>Bacillaceae</taxon>
        <taxon>Ectobacillus</taxon>
    </lineage>
</organism>
<feature type="transmembrane region" description="Helical" evidence="6">
    <location>
        <begin position="258"/>
        <end position="277"/>
    </location>
</feature>
<dbReference type="RefSeq" id="WP_278017873.1">
    <property type="nucleotide sequence ID" value="NZ_JARRRY010000001.1"/>
</dbReference>
<dbReference type="InterPro" id="IPR019108">
    <property type="entry name" value="Caa3_assmbl_CtaG-rel"/>
</dbReference>
<keyword evidence="5 6" id="KW-0472">Membrane</keyword>
<evidence type="ECO:0000313" key="7">
    <source>
        <dbReference type="EMBL" id="MDG5752480.1"/>
    </source>
</evidence>
<feature type="transmembrane region" description="Helical" evidence="6">
    <location>
        <begin position="150"/>
        <end position="168"/>
    </location>
</feature>
<evidence type="ECO:0000256" key="2">
    <source>
        <dbReference type="ARBA" id="ARBA00022475"/>
    </source>
</evidence>
<accession>A0ABT6H1H7</accession>
<reference evidence="7 8" key="1">
    <citation type="submission" date="2023-04" db="EMBL/GenBank/DDBJ databases">
        <title>Ectobacillus antri isolated from activated sludge.</title>
        <authorList>
            <person name="Yan P."/>
            <person name="Liu X."/>
        </authorList>
    </citation>
    <scope>NUCLEOTIDE SEQUENCE [LARGE SCALE GENOMIC DNA]</scope>
    <source>
        <strain evidence="7 8">C18H</strain>
    </source>
</reference>
<protein>
    <submittedName>
        <fullName evidence="7">Cytochrome c oxidase assembly factor CtaG</fullName>
    </submittedName>
</protein>
<gene>
    <name evidence="7" type="primary">ctaG</name>
    <name evidence="7" type="ORF">P6P90_00505</name>
</gene>
<name>A0ABT6H1H7_9BACI</name>
<comment type="subcellular location">
    <subcellularLocation>
        <location evidence="1">Cell membrane</location>
        <topology evidence="1">Multi-pass membrane protein</topology>
    </subcellularLocation>
</comment>
<feature type="transmembrane region" description="Helical" evidence="6">
    <location>
        <begin position="51"/>
        <end position="71"/>
    </location>
</feature>
<dbReference type="Proteomes" id="UP001218246">
    <property type="component" value="Unassembled WGS sequence"/>
</dbReference>
<feature type="transmembrane region" description="Helical" evidence="6">
    <location>
        <begin position="188"/>
        <end position="207"/>
    </location>
</feature>
<feature type="transmembrane region" description="Helical" evidence="6">
    <location>
        <begin position="83"/>
        <end position="106"/>
    </location>
</feature>
<keyword evidence="3 6" id="KW-0812">Transmembrane</keyword>
<evidence type="ECO:0000256" key="4">
    <source>
        <dbReference type="ARBA" id="ARBA00022989"/>
    </source>
</evidence>
<feature type="transmembrane region" description="Helical" evidence="6">
    <location>
        <begin position="12"/>
        <end position="31"/>
    </location>
</feature>
<proteinExistence type="predicted"/>